<feature type="transmembrane region" description="Helical" evidence="1">
    <location>
        <begin position="286"/>
        <end position="305"/>
    </location>
</feature>
<feature type="transmembrane region" description="Helical" evidence="1">
    <location>
        <begin position="176"/>
        <end position="195"/>
    </location>
</feature>
<gene>
    <name evidence="3" type="ORF">SAMN05421790_1022</name>
</gene>
<keyword evidence="1" id="KW-0472">Membrane</keyword>
<dbReference type="PANTHER" id="PTHR36435:SF1">
    <property type="entry name" value="CAAX AMINO TERMINAL PROTEASE FAMILY PROTEIN"/>
    <property type="match status" value="1"/>
</dbReference>
<protein>
    <submittedName>
        <fullName evidence="3">Membrane protease YdiL, CAAX protease family</fullName>
    </submittedName>
</protein>
<dbReference type="GO" id="GO:0004175">
    <property type="term" value="F:endopeptidase activity"/>
    <property type="evidence" value="ECO:0007669"/>
    <property type="project" value="UniProtKB-ARBA"/>
</dbReference>
<organism evidence="3 4">
    <name type="scientific">Kroppenstedtia eburnea</name>
    <dbReference type="NCBI Taxonomy" id="714067"/>
    <lineage>
        <taxon>Bacteria</taxon>
        <taxon>Bacillati</taxon>
        <taxon>Bacillota</taxon>
        <taxon>Bacilli</taxon>
        <taxon>Bacillales</taxon>
        <taxon>Thermoactinomycetaceae</taxon>
        <taxon>Kroppenstedtia</taxon>
    </lineage>
</organism>
<evidence type="ECO:0000256" key="1">
    <source>
        <dbReference type="SAM" id="Phobius"/>
    </source>
</evidence>
<accession>A0A1N7JES1</accession>
<name>A0A1N7JES1_9BACL</name>
<dbReference type="PANTHER" id="PTHR36435">
    <property type="entry name" value="SLR1288 PROTEIN"/>
    <property type="match status" value="1"/>
</dbReference>
<evidence type="ECO:0000259" key="2">
    <source>
        <dbReference type="Pfam" id="PF02517"/>
    </source>
</evidence>
<dbReference type="AlphaFoldDB" id="A0A1N7JES1"/>
<feature type="transmembrane region" description="Helical" evidence="1">
    <location>
        <begin position="112"/>
        <end position="134"/>
    </location>
</feature>
<keyword evidence="3" id="KW-0378">Hydrolase</keyword>
<feature type="transmembrane region" description="Helical" evidence="1">
    <location>
        <begin position="65"/>
        <end position="92"/>
    </location>
</feature>
<keyword evidence="1" id="KW-0812">Transmembrane</keyword>
<feature type="domain" description="CAAX prenyl protease 2/Lysostaphin resistance protein A-like" evidence="2">
    <location>
        <begin position="236"/>
        <end position="321"/>
    </location>
</feature>
<keyword evidence="3" id="KW-0645">Protease</keyword>
<feature type="transmembrane region" description="Helical" evidence="1">
    <location>
        <begin position="260"/>
        <end position="280"/>
    </location>
</feature>
<feature type="transmembrane region" description="Helical" evidence="1">
    <location>
        <begin position="27"/>
        <end position="45"/>
    </location>
</feature>
<dbReference type="Proteomes" id="UP000186795">
    <property type="component" value="Unassembled WGS sequence"/>
</dbReference>
<evidence type="ECO:0000313" key="4">
    <source>
        <dbReference type="Proteomes" id="UP000186795"/>
    </source>
</evidence>
<dbReference type="GO" id="GO:0006508">
    <property type="term" value="P:proteolysis"/>
    <property type="evidence" value="ECO:0007669"/>
    <property type="project" value="UniProtKB-KW"/>
</dbReference>
<feature type="transmembrane region" description="Helical" evidence="1">
    <location>
        <begin position="228"/>
        <end position="248"/>
    </location>
</feature>
<proteinExistence type="predicted"/>
<dbReference type="Pfam" id="PF02517">
    <property type="entry name" value="Rce1-like"/>
    <property type="match status" value="1"/>
</dbReference>
<dbReference type="RefSeq" id="WP_076523525.1">
    <property type="nucleotide sequence ID" value="NZ_CP048103.1"/>
</dbReference>
<reference evidence="4" key="1">
    <citation type="submission" date="2017-01" db="EMBL/GenBank/DDBJ databases">
        <authorList>
            <person name="Varghese N."/>
            <person name="Submissions S."/>
        </authorList>
    </citation>
    <scope>NUCLEOTIDE SEQUENCE [LARGE SCALE GENOMIC DNA]</scope>
    <source>
        <strain evidence="4">DSM 45196</strain>
    </source>
</reference>
<dbReference type="EMBL" id="FTOD01000002">
    <property type="protein sequence ID" value="SIS47800.1"/>
    <property type="molecule type" value="Genomic_DNA"/>
</dbReference>
<evidence type="ECO:0000313" key="3">
    <source>
        <dbReference type="EMBL" id="SIS47800.1"/>
    </source>
</evidence>
<dbReference type="InterPro" id="IPR052710">
    <property type="entry name" value="CAAX_protease"/>
</dbReference>
<keyword evidence="4" id="KW-1185">Reference proteome</keyword>
<dbReference type="InterPro" id="IPR003675">
    <property type="entry name" value="Rce1/LyrA-like_dom"/>
</dbReference>
<dbReference type="OrthoDB" id="9782250at2"/>
<dbReference type="GO" id="GO:0080120">
    <property type="term" value="P:CAAX-box protein maturation"/>
    <property type="evidence" value="ECO:0007669"/>
    <property type="project" value="UniProtKB-ARBA"/>
</dbReference>
<sequence>MLPNVSVQPAGKGPDPDKNPVSAKLRLAAAWLLCFSYFYMIPMEFSSLEWEKTGEGLWRATEGGTGLLVAVQLLLWLTGTLLVSILFLVTGLVGGFQYERKPGDGPLRGRDLAYYFAWVQVLTFASLFLFSPFVQDGGWISTFLPYFPHLLMVLLALFLFRGRLSSLGFRSFPGRRWLGICAAVGIAYAFIYFLLDPLVTEPVARIFSLDMTSWREDSISRGLAKAAGLGWVFGAGQVLMIGVIGPIAEEVLFRGVLMGVLAKRVGVAAAVFLSSAVFALSHVDVAFLAPLFVMGLILGILYAYFKNLWVPILFHIVNNTVSVVLDLLQMNG</sequence>
<keyword evidence="1" id="KW-1133">Transmembrane helix</keyword>
<feature type="transmembrane region" description="Helical" evidence="1">
    <location>
        <begin position="146"/>
        <end position="164"/>
    </location>
</feature>